<name>A0A0D3J273_EMIH1</name>
<dbReference type="PaxDb" id="2903-EOD17608"/>
<feature type="signal peptide" evidence="2">
    <location>
        <begin position="1"/>
        <end position="28"/>
    </location>
</feature>
<reference evidence="4" key="1">
    <citation type="journal article" date="2013" name="Nature">
        <title>Pan genome of the phytoplankton Emiliania underpins its global distribution.</title>
        <authorList>
            <person name="Read B.A."/>
            <person name="Kegel J."/>
            <person name="Klute M.J."/>
            <person name="Kuo A."/>
            <person name="Lefebvre S.C."/>
            <person name="Maumus F."/>
            <person name="Mayer C."/>
            <person name="Miller J."/>
            <person name="Monier A."/>
            <person name="Salamov A."/>
            <person name="Young J."/>
            <person name="Aguilar M."/>
            <person name="Claverie J.M."/>
            <person name="Frickenhaus S."/>
            <person name="Gonzalez K."/>
            <person name="Herman E.K."/>
            <person name="Lin Y.C."/>
            <person name="Napier J."/>
            <person name="Ogata H."/>
            <person name="Sarno A.F."/>
            <person name="Shmutz J."/>
            <person name="Schroeder D."/>
            <person name="de Vargas C."/>
            <person name="Verret F."/>
            <person name="von Dassow P."/>
            <person name="Valentin K."/>
            <person name="Van de Peer Y."/>
            <person name="Wheeler G."/>
            <person name="Dacks J.B."/>
            <person name="Delwiche C.F."/>
            <person name="Dyhrman S.T."/>
            <person name="Glockner G."/>
            <person name="John U."/>
            <person name="Richards T."/>
            <person name="Worden A.Z."/>
            <person name="Zhang X."/>
            <person name="Grigoriev I.V."/>
            <person name="Allen A.E."/>
            <person name="Bidle K."/>
            <person name="Borodovsky M."/>
            <person name="Bowler C."/>
            <person name="Brownlee C."/>
            <person name="Cock J.M."/>
            <person name="Elias M."/>
            <person name="Gladyshev V.N."/>
            <person name="Groth M."/>
            <person name="Guda C."/>
            <person name="Hadaegh A."/>
            <person name="Iglesias-Rodriguez M.D."/>
            <person name="Jenkins J."/>
            <person name="Jones B.M."/>
            <person name="Lawson T."/>
            <person name="Leese F."/>
            <person name="Lindquist E."/>
            <person name="Lobanov A."/>
            <person name="Lomsadze A."/>
            <person name="Malik S.B."/>
            <person name="Marsh M.E."/>
            <person name="Mackinder L."/>
            <person name="Mock T."/>
            <person name="Mueller-Roeber B."/>
            <person name="Pagarete A."/>
            <person name="Parker M."/>
            <person name="Probert I."/>
            <person name="Quesneville H."/>
            <person name="Raines C."/>
            <person name="Rensing S.A."/>
            <person name="Riano-Pachon D.M."/>
            <person name="Richier S."/>
            <person name="Rokitta S."/>
            <person name="Shiraiwa Y."/>
            <person name="Soanes D.M."/>
            <person name="van der Giezen M."/>
            <person name="Wahlund T.M."/>
            <person name="Williams B."/>
            <person name="Wilson W."/>
            <person name="Wolfe G."/>
            <person name="Wurch L.L."/>
        </authorList>
    </citation>
    <scope>NUCLEOTIDE SEQUENCE</scope>
</reference>
<accession>A0A0D3J273</accession>
<dbReference type="EnsemblProtists" id="EOD17608">
    <property type="protein sequence ID" value="EOD17608"/>
    <property type="gene ID" value="EMIHUDRAFT_445191"/>
</dbReference>
<evidence type="ECO:0000256" key="1">
    <source>
        <dbReference type="SAM" id="MobiDB-lite"/>
    </source>
</evidence>
<evidence type="ECO:0000256" key="2">
    <source>
        <dbReference type="SAM" id="SignalP"/>
    </source>
</evidence>
<keyword evidence="4" id="KW-1185">Reference proteome</keyword>
<organism evidence="3 4">
    <name type="scientific">Emiliania huxleyi (strain CCMP1516)</name>
    <dbReference type="NCBI Taxonomy" id="280463"/>
    <lineage>
        <taxon>Eukaryota</taxon>
        <taxon>Haptista</taxon>
        <taxon>Haptophyta</taxon>
        <taxon>Prymnesiophyceae</taxon>
        <taxon>Isochrysidales</taxon>
        <taxon>Noelaerhabdaceae</taxon>
        <taxon>Emiliania</taxon>
    </lineage>
</organism>
<reference evidence="3" key="2">
    <citation type="submission" date="2024-10" db="UniProtKB">
        <authorList>
            <consortium name="EnsemblProtists"/>
        </authorList>
    </citation>
    <scope>IDENTIFICATION</scope>
</reference>
<feature type="chain" id="PRO_5002264108" evidence="2">
    <location>
        <begin position="29"/>
        <end position="145"/>
    </location>
</feature>
<feature type="compositionally biased region" description="Low complexity" evidence="1">
    <location>
        <begin position="53"/>
        <end position="64"/>
    </location>
</feature>
<feature type="region of interest" description="Disordered" evidence="1">
    <location>
        <begin position="53"/>
        <end position="113"/>
    </location>
</feature>
<keyword evidence="2" id="KW-0732">Signal</keyword>
<dbReference type="AlphaFoldDB" id="A0A0D3J273"/>
<dbReference type="Proteomes" id="UP000013827">
    <property type="component" value="Unassembled WGS sequence"/>
</dbReference>
<proteinExistence type="predicted"/>
<evidence type="ECO:0000313" key="3">
    <source>
        <dbReference type="EnsemblProtists" id="EOD17608"/>
    </source>
</evidence>
<protein>
    <submittedName>
        <fullName evidence="3">Uncharacterized protein</fullName>
    </submittedName>
</protein>
<sequence length="145" mass="16066">MSRRCLTCQRRLALFADLLCWRHVPVAGAAERRGHRQPPARAAVDLARCAPALRRPPRAGQQARHGAAPLHQKHRLPGPALRQDGAGARHGDAQPSPTVADRPSPRLSAGSSLAPSASLCRRCSCRRCRRCHRYCHRSFDNRRHA</sequence>
<evidence type="ECO:0000313" key="4">
    <source>
        <dbReference type="Proteomes" id="UP000013827"/>
    </source>
</evidence>